<sequence>MLLKQVDAYIMALQNTPYSWAAELLSQLEMRFRPGSGEQSQFPCVFAQNAFNRSNINFLLVPFDHESGGYRYDILLSGLHSYLQDAATWDGDVNTAEPLLAVFEPMATPQPTSFYEKTFIDSLQYLIDGDREEWIGDIPLDPASDFWTMCFAGTQLFINVSHPNNVNRLSRNLCDSLVFVINPRERFDAVAGDNRKGRLIREQIRRNIDLYDLIPRSPYLGHYQHGDLEWPQYMLPDDNEAKPMTCPLRFHKAKGQ</sequence>
<evidence type="ECO:0000313" key="4">
    <source>
        <dbReference type="Proteomes" id="UP000544107"/>
    </source>
</evidence>
<comment type="caution">
    <text evidence="2">The sequence shown here is derived from an EMBL/GenBank/DDBJ whole genome shotgun (WGS) entry which is preliminary data.</text>
</comment>
<dbReference type="RefSeq" id="WP_075612781.1">
    <property type="nucleotide sequence ID" value="NZ_JACIED010000008.1"/>
</dbReference>
<dbReference type="Pfam" id="PF08892">
    <property type="entry name" value="YqcI_YcgG"/>
    <property type="match status" value="1"/>
</dbReference>
<name>A0A1Q9AB15_9HYPH</name>
<organism evidence="2 3">
    <name type="scientific">Allorhizobium taibaishanense</name>
    <dbReference type="NCBI Taxonomy" id="887144"/>
    <lineage>
        <taxon>Bacteria</taxon>
        <taxon>Pseudomonadati</taxon>
        <taxon>Pseudomonadota</taxon>
        <taxon>Alphaproteobacteria</taxon>
        <taxon>Hyphomicrobiales</taxon>
        <taxon>Rhizobiaceae</taxon>
        <taxon>Rhizobium/Agrobacterium group</taxon>
        <taxon>Allorhizobium</taxon>
    </lineage>
</organism>
<reference evidence="2 3" key="1">
    <citation type="submission" date="2016-09" db="EMBL/GenBank/DDBJ databases">
        <title>Rhizobium oryziradicis sp. nov., isolated from the root of rice.</title>
        <authorList>
            <person name="Zhao J."/>
            <person name="Zhang X."/>
        </authorList>
    </citation>
    <scope>NUCLEOTIDE SEQUENCE [LARGE SCALE GENOMIC DNA]</scope>
    <source>
        <strain evidence="2 3">14971</strain>
    </source>
</reference>
<proteinExistence type="predicted"/>
<accession>A0A1Q9AB15</accession>
<dbReference type="Proteomes" id="UP000185598">
    <property type="component" value="Unassembled WGS sequence"/>
</dbReference>
<gene>
    <name evidence="2" type="ORF">BJF91_09710</name>
    <name evidence="1" type="ORF">GGQ71_004705</name>
</gene>
<dbReference type="EMBL" id="MKIN01000017">
    <property type="protein sequence ID" value="OLP52014.1"/>
    <property type="molecule type" value="Genomic_DNA"/>
</dbReference>
<dbReference type="InterPro" id="IPR014988">
    <property type="entry name" value="Uncharacterised_YqcI/YcgG"/>
</dbReference>
<keyword evidence="3" id="KW-1185">Reference proteome</keyword>
<dbReference type="AlphaFoldDB" id="A0A1Q9AB15"/>
<reference evidence="1 4" key="2">
    <citation type="submission" date="2020-08" db="EMBL/GenBank/DDBJ databases">
        <title>Genomic Encyclopedia of Type Strains, Phase IV (KMG-IV): sequencing the most valuable type-strain genomes for metagenomic binning, comparative biology and taxonomic classification.</title>
        <authorList>
            <person name="Goeker M."/>
        </authorList>
    </citation>
    <scope>NUCLEOTIDE SEQUENCE [LARGE SCALE GENOMIC DNA]</scope>
    <source>
        <strain evidence="1 4">DSM 100021</strain>
    </source>
</reference>
<evidence type="ECO:0000313" key="1">
    <source>
        <dbReference type="EMBL" id="MBB4010404.1"/>
    </source>
</evidence>
<dbReference type="PANTHER" id="PTHR40045:SF1">
    <property type="entry name" value="YQCI_YCGG FAMILY PROTEIN"/>
    <property type="match status" value="1"/>
</dbReference>
<evidence type="ECO:0000313" key="3">
    <source>
        <dbReference type="Proteomes" id="UP000185598"/>
    </source>
</evidence>
<dbReference type="STRING" id="887144.BJF91_09710"/>
<dbReference type="EMBL" id="JACIED010000008">
    <property type="protein sequence ID" value="MBB4010404.1"/>
    <property type="molecule type" value="Genomic_DNA"/>
</dbReference>
<dbReference type="PANTHER" id="PTHR40045">
    <property type="entry name" value="YCGG FAMILY PROTEIN"/>
    <property type="match status" value="1"/>
</dbReference>
<protein>
    <submittedName>
        <fullName evidence="1">FPC/CPF motif-containing protein YcgG</fullName>
    </submittedName>
</protein>
<dbReference type="OrthoDB" id="112290at2"/>
<dbReference type="Proteomes" id="UP000544107">
    <property type="component" value="Unassembled WGS sequence"/>
</dbReference>
<evidence type="ECO:0000313" key="2">
    <source>
        <dbReference type="EMBL" id="OLP52014.1"/>
    </source>
</evidence>